<dbReference type="Pfam" id="PF00144">
    <property type="entry name" value="Beta-lactamase"/>
    <property type="match status" value="1"/>
</dbReference>
<sequence length="355" mass="39284">MGQMSVDQQRLGRVVQEFGARWTRDAADIETYLAAQVADVSHREVVGPLRAASGGSGVVRVGGREVAVWGDPDVPEMAFSVTKSVVSVVAGLAFDDGLLVPDQPVHQVVDVPEFHGPHNEQITWRHLLQQSSQWEGELWGKPTSVDAQSFRERTEVHGTPPGQGWAYNDVRMNLLAYALTILLRRPLPEVLRERVMDPLGASDRWSWHGYRTSVVDIGGRRTEVVSGGAHWGGGLIVPARDLALIGQLFLDRGTHAGARLLSPEWIDQSWTPCPVKREYGYLWWLNDDQVPWPGAPATGRSARGNGGRHLLWVDPARELILASHWTEEPLELIREVSRTVGRSGPVVDEPRVTGR</sequence>
<dbReference type="GO" id="GO:0016787">
    <property type="term" value="F:hydrolase activity"/>
    <property type="evidence" value="ECO:0007669"/>
    <property type="project" value="UniProtKB-KW"/>
</dbReference>
<accession>A0A3N9WU12</accession>
<evidence type="ECO:0000313" key="4">
    <source>
        <dbReference type="Proteomes" id="UP000282312"/>
    </source>
</evidence>
<keyword evidence="1 3" id="KW-0378">Hydrolase</keyword>
<dbReference type="PANTHER" id="PTHR43283:SF11">
    <property type="entry name" value="BETA-LACTAMASE-RELATED DOMAIN-CONTAINING PROTEIN"/>
    <property type="match status" value="1"/>
</dbReference>
<dbReference type="AlphaFoldDB" id="A0A3N9WU12"/>
<name>A0A3N9WU12_9ACTN</name>
<organism evidence="3 4">
    <name type="scientific">Micromonospora inaquosa</name>
    <dbReference type="NCBI Taxonomy" id="2203716"/>
    <lineage>
        <taxon>Bacteria</taxon>
        <taxon>Bacillati</taxon>
        <taxon>Actinomycetota</taxon>
        <taxon>Actinomycetes</taxon>
        <taxon>Micromonosporales</taxon>
        <taxon>Micromonosporaceae</taxon>
        <taxon>Micromonospora</taxon>
    </lineage>
</organism>
<feature type="domain" description="Beta-lactamase-related" evidence="2">
    <location>
        <begin position="48"/>
        <end position="324"/>
    </location>
</feature>
<proteinExistence type="predicted"/>
<dbReference type="InterPro" id="IPR012338">
    <property type="entry name" value="Beta-lactam/transpept-like"/>
</dbReference>
<dbReference type="Proteomes" id="UP000282312">
    <property type="component" value="Unassembled WGS sequence"/>
</dbReference>
<dbReference type="OrthoDB" id="9773047at2"/>
<evidence type="ECO:0000256" key="1">
    <source>
        <dbReference type="ARBA" id="ARBA00022801"/>
    </source>
</evidence>
<protein>
    <submittedName>
        <fullName evidence="3">Serine hydrolase</fullName>
    </submittedName>
</protein>
<dbReference type="EMBL" id="QGSZ01000176">
    <property type="protein sequence ID" value="RQX04301.1"/>
    <property type="molecule type" value="Genomic_DNA"/>
</dbReference>
<dbReference type="InterPro" id="IPR001466">
    <property type="entry name" value="Beta-lactam-related"/>
</dbReference>
<keyword evidence="4" id="KW-1185">Reference proteome</keyword>
<dbReference type="SUPFAM" id="SSF56601">
    <property type="entry name" value="beta-lactamase/transpeptidase-like"/>
    <property type="match status" value="1"/>
</dbReference>
<comment type="caution">
    <text evidence="3">The sequence shown here is derived from an EMBL/GenBank/DDBJ whole genome shotgun (WGS) entry which is preliminary data.</text>
</comment>
<dbReference type="Gene3D" id="3.40.710.10">
    <property type="entry name" value="DD-peptidase/beta-lactamase superfamily"/>
    <property type="match status" value="1"/>
</dbReference>
<dbReference type="InterPro" id="IPR050789">
    <property type="entry name" value="Diverse_Enzym_Activities"/>
</dbReference>
<dbReference type="PANTHER" id="PTHR43283">
    <property type="entry name" value="BETA-LACTAMASE-RELATED"/>
    <property type="match status" value="1"/>
</dbReference>
<dbReference type="RefSeq" id="WP_124772270.1">
    <property type="nucleotide sequence ID" value="NZ_QGSZ01000176.1"/>
</dbReference>
<reference evidence="3 4" key="1">
    <citation type="submission" date="2018-05" db="EMBL/GenBank/DDBJ databases">
        <title>Micromonospora from Atacama Desert.</title>
        <authorList>
            <person name="Carro L."/>
            <person name="Goodfellow M."/>
            <person name="Klenk H.-P."/>
        </authorList>
    </citation>
    <scope>NUCLEOTIDE SEQUENCE [LARGE SCALE GENOMIC DNA]</scope>
    <source>
        <strain evidence="3 4">LB39</strain>
    </source>
</reference>
<evidence type="ECO:0000259" key="2">
    <source>
        <dbReference type="Pfam" id="PF00144"/>
    </source>
</evidence>
<evidence type="ECO:0000313" key="3">
    <source>
        <dbReference type="EMBL" id="RQX04301.1"/>
    </source>
</evidence>
<gene>
    <name evidence="3" type="ORF">DLJ59_10320</name>
</gene>